<dbReference type="GO" id="GO:0005886">
    <property type="term" value="C:plasma membrane"/>
    <property type="evidence" value="ECO:0007669"/>
    <property type="project" value="TreeGrafter"/>
</dbReference>
<dbReference type="InterPro" id="IPR003439">
    <property type="entry name" value="ABC_transporter-like_ATP-bd"/>
</dbReference>
<name>A0A418T842_9RHOB</name>
<dbReference type="InterPro" id="IPR051120">
    <property type="entry name" value="ABC_AA/LPS_Transport"/>
</dbReference>
<dbReference type="Proteomes" id="UP000284202">
    <property type="component" value="Unassembled WGS sequence"/>
</dbReference>
<organism evidence="5 6">
    <name type="scientific">Paracoccus onubensis</name>
    <dbReference type="NCBI Taxonomy" id="1675788"/>
    <lineage>
        <taxon>Bacteria</taxon>
        <taxon>Pseudomonadati</taxon>
        <taxon>Pseudomonadota</taxon>
        <taxon>Alphaproteobacteria</taxon>
        <taxon>Rhodobacterales</taxon>
        <taxon>Paracoccaceae</taxon>
        <taxon>Paracoccus</taxon>
    </lineage>
</organism>
<feature type="domain" description="ABC transporter" evidence="4">
    <location>
        <begin position="6"/>
        <end position="247"/>
    </location>
</feature>
<comment type="caution">
    <text evidence="5">The sequence shown here is derived from an EMBL/GenBank/DDBJ whole genome shotgun (WGS) entry which is preliminary data.</text>
</comment>
<dbReference type="InterPro" id="IPR003593">
    <property type="entry name" value="AAA+_ATPase"/>
</dbReference>
<evidence type="ECO:0000256" key="1">
    <source>
        <dbReference type="ARBA" id="ARBA00022448"/>
    </source>
</evidence>
<dbReference type="Pfam" id="PF00005">
    <property type="entry name" value="ABC_tran"/>
    <property type="match status" value="1"/>
</dbReference>
<dbReference type="InterPro" id="IPR032823">
    <property type="entry name" value="BCA_ABC_TP_C"/>
</dbReference>
<dbReference type="GO" id="GO:0016887">
    <property type="term" value="F:ATP hydrolysis activity"/>
    <property type="evidence" value="ECO:0007669"/>
    <property type="project" value="InterPro"/>
</dbReference>
<protein>
    <submittedName>
        <fullName evidence="5">ABC transporter ATP-binding protein</fullName>
    </submittedName>
</protein>
<reference evidence="6" key="1">
    <citation type="submission" date="2018-09" db="EMBL/GenBank/DDBJ databases">
        <title>Acidovorax cavernicola nov. sp. isolated from Gruta de las Maravillas (Aracena, Spain).</title>
        <authorList>
            <person name="Jurado V."/>
            <person name="Gutierrez-Patricio S."/>
            <person name="Gonzalez-Pimentel J.L."/>
            <person name="Miller A.Z."/>
            <person name="Laiz L."/>
            <person name="Saiz-Jimenez C."/>
        </authorList>
    </citation>
    <scope>NUCLEOTIDE SEQUENCE [LARGE SCALE GENOMIC DNA]</scope>
    <source>
        <strain evidence="6">1011MAR3C25</strain>
    </source>
</reference>
<dbReference type="PANTHER" id="PTHR45772:SF2">
    <property type="entry name" value="ABC TRANSPORTER ATP-BINDING PROTEIN"/>
    <property type="match status" value="1"/>
</dbReference>
<dbReference type="PANTHER" id="PTHR45772">
    <property type="entry name" value="CONSERVED COMPONENT OF ABC TRANSPORTER FOR NATURAL AMINO ACIDS-RELATED"/>
    <property type="match status" value="1"/>
</dbReference>
<keyword evidence="3 5" id="KW-0067">ATP-binding</keyword>
<accession>A0A418T842</accession>
<dbReference type="SMART" id="SM00382">
    <property type="entry name" value="AAA"/>
    <property type="match status" value="1"/>
</dbReference>
<dbReference type="InterPro" id="IPR027417">
    <property type="entry name" value="P-loop_NTPase"/>
</dbReference>
<dbReference type="GO" id="GO:0005524">
    <property type="term" value="F:ATP binding"/>
    <property type="evidence" value="ECO:0007669"/>
    <property type="project" value="UniProtKB-KW"/>
</dbReference>
<dbReference type="RefSeq" id="WP_119745317.1">
    <property type="nucleotide sequence ID" value="NZ_QZCG01000001.1"/>
</dbReference>
<dbReference type="SUPFAM" id="SSF52540">
    <property type="entry name" value="P-loop containing nucleoside triphosphate hydrolases"/>
    <property type="match status" value="1"/>
</dbReference>
<evidence type="ECO:0000313" key="5">
    <source>
        <dbReference type="EMBL" id="RJE89405.1"/>
    </source>
</evidence>
<dbReference type="EMBL" id="QZCG01000001">
    <property type="protein sequence ID" value="RJE89405.1"/>
    <property type="molecule type" value="Genomic_DNA"/>
</dbReference>
<dbReference type="OrthoDB" id="9806149at2"/>
<evidence type="ECO:0000256" key="3">
    <source>
        <dbReference type="ARBA" id="ARBA00022840"/>
    </source>
</evidence>
<evidence type="ECO:0000313" key="6">
    <source>
        <dbReference type="Proteomes" id="UP000284202"/>
    </source>
</evidence>
<sequence length="254" mass="26752">MSEAILQLSGLRKAFGALVVTDDIHLELRRGECHALIGPNGAGKSTLIHQLSGMLQPDAGSIVFMGQDVTRLSQSERALAGLGRSFQITSILPEFTVLENVALAAQVRAGSSFRFLGRVADERLLNEAAISALARIGLAGKADMVAGTLSYGEKRLLELAIAIAGRPHALLLDEPLAGMGRAESASLTQVLLALKAEYPILLIEHDMEAVFQLADRVSVLVAGAIVATGTPDEVRADPKARAAYLGDDHPEGTA</sequence>
<evidence type="ECO:0000256" key="2">
    <source>
        <dbReference type="ARBA" id="ARBA00022741"/>
    </source>
</evidence>
<dbReference type="CDD" id="cd03219">
    <property type="entry name" value="ABC_Mj1267_LivG_branched"/>
    <property type="match status" value="1"/>
</dbReference>
<dbReference type="InterPro" id="IPR017871">
    <property type="entry name" value="ABC_transporter-like_CS"/>
</dbReference>
<keyword evidence="6" id="KW-1185">Reference proteome</keyword>
<proteinExistence type="predicted"/>
<keyword evidence="1" id="KW-0813">Transport</keyword>
<gene>
    <name evidence="5" type="ORF">D3P04_01880</name>
</gene>
<dbReference type="Pfam" id="PF12399">
    <property type="entry name" value="BCA_ABC_TP_C"/>
    <property type="match status" value="1"/>
</dbReference>
<dbReference type="PROSITE" id="PS50893">
    <property type="entry name" value="ABC_TRANSPORTER_2"/>
    <property type="match status" value="1"/>
</dbReference>
<dbReference type="AlphaFoldDB" id="A0A418T842"/>
<evidence type="ECO:0000259" key="4">
    <source>
        <dbReference type="PROSITE" id="PS50893"/>
    </source>
</evidence>
<dbReference type="Gene3D" id="3.40.50.300">
    <property type="entry name" value="P-loop containing nucleotide triphosphate hydrolases"/>
    <property type="match status" value="1"/>
</dbReference>
<dbReference type="PROSITE" id="PS00211">
    <property type="entry name" value="ABC_TRANSPORTER_1"/>
    <property type="match status" value="1"/>
</dbReference>
<keyword evidence="2" id="KW-0547">Nucleotide-binding</keyword>